<comment type="subcellular location">
    <subcellularLocation>
        <location evidence="1">Membrane</location>
        <topology evidence="1">Multi-pass membrane protein</topology>
    </subcellularLocation>
</comment>
<dbReference type="EMBL" id="FOYM01000043">
    <property type="protein sequence ID" value="SFR16994.1"/>
    <property type="molecule type" value="Genomic_DNA"/>
</dbReference>
<evidence type="ECO:0000256" key="2">
    <source>
        <dbReference type="ARBA" id="ARBA00022448"/>
    </source>
</evidence>
<evidence type="ECO:0000256" key="1">
    <source>
        <dbReference type="ARBA" id="ARBA00004141"/>
    </source>
</evidence>
<name>A0A1I6EGY8_9FIRM</name>
<organism evidence="8 9">
    <name type="scientific">Desulfoscipio geothermicus DSM 3669</name>
    <dbReference type="NCBI Taxonomy" id="1121426"/>
    <lineage>
        <taxon>Bacteria</taxon>
        <taxon>Bacillati</taxon>
        <taxon>Bacillota</taxon>
        <taxon>Clostridia</taxon>
        <taxon>Eubacteriales</taxon>
        <taxon>Desulfallaceae</taxon>
        <taxon>Desulfoscipio</taxon>
    </lineage>
</organism>
<proteinExistence type="predicted"/>
<keyword evidence="9" id="KW-1185">Reference proteome</keyword>
<dbReference type="GO" id="GO:0016020">
    <property type="term" value="C:membrane"/>
    <property type="evidence" value="ECO:0007669"/>
    <property type="project" value="UniProtKB-SubCell"/>
</dbReference>
<protein>
    <recommendedName>
        <fullName evidence="10">Permease</fullName>
    </recommendedName>
</protein>
<dbReference type="OrthoDB" id="9798064at2"/>
<evidence type="ECO:0000256" key="3">
    <source>
        <dbReference type="ARBA" id="ARBA00022475"/>
    </source>
</evidence>
<evidence type="ECO:0000313" key="9">
    <source>
        <dbReference type="Proteomes" id="UP000199584"/>
    </source>
</evidence>
<feature type="transmembrane region" description="Helical" evidence="7">
    <location>
        <begin position="290"/>
        <end position="311"/>
    </location>
</feature>
<evidence type="ECO:0000256" key="5">
    <source>
        <dbReference type="ARBA" id="ARBA00022989"/>
    </source>
</evidence>
<evidence type="ECO:0000256" key="6">
    <source>
        <dbReference type="ARBA" id="ARBA00023136"/>
    </source>
</evidence>
<dbReference type="Pfam" id="PF03547">
    <property type="entry name" value="Mem_trans"/>
    <property type="match status" value="1"/>
</dbReference>
<dbReference type="PANTHER" id="PTHR36838">
    <property type="entry name" value="AUXIN EFFLUX CARRIER FAMILY PROTEIN"/>
    <property type="match status" value="1"/>
</dbReference>
<evidence type="ECO:0000256" key="7">
    <source>
        <dbReference type="SAM" id="Phobius"/>
    </source>
</evidence>
<reference evidence="9" key="1">
    <citation type="submission" date="2016-10" db="EMBL/GenBank/DDBJ databases">
        <authorList>
            <person name="Varghese N."/>
            <person name="Submissions S."/>
        </authorList>
    </citation>
    <scope>NUCLEOTIDE SEQUENCE [LARGE SCALE GENOMIC DNA]</scope>
    <source>
        <strain evidence="9">DSM 3669</strain>
    </source>
</reference>
<evidence type="ECO:0000256" key="4">
    <source>
        <dbReference type="ARBA" id="ARBA00022692"/>
    </source>
</evidence>
<keyword evidence="2" id="KW-0813">Transport</keyword>
<feature type="transmembrane region" description="Helical" evidence="7">
    <location>
        <begin position="193"/>
        <end position="218"/>
    </location>
</feature>
<keyword evidence="5 7" id="KW-1133">Transmembrane helix</keyword>
<keyword evidence="4 7" id="KW-0812">Transmembrane</keyword>
<accession>A0A1I6EGY8</accession>
<feature type="transmembrane region" description="Helical" evidence="7">
    <location>
        <begin position="67"/>
        <end position="88"/>
    </location>
</feature>
<gene>
    <name evidence="8" type="ORF">SAMN05660706_14315</name>
</gene>
<dbReference type="PANTHER" id="PTHR36838:SF1">
    <property type="entry name" value="SLR1864 PROTEIN"/>
    <property type="match status" value="1"/>
</dbReference>
<keyword evidence="3" id="KW-1003">Cell membrane</keyword>
<feature type="transmembrane region" description="Helical" evidence="7">
    <location>
        <begin position="100"/>
        <end position="121"/>
    </location>
</feature>
<evidence type="ECO:0000313" key="8">
    <source>
        <dbReference type="EMBL" id="SFR16994.1"/>
    </source>
</evidence>
<feature type="transmembrane region" description="Helical" evidence="7">
    <location>
        <begin position="164"/>
        <end position="187"/>
    </location>
</feature>
<keyword evidence="6 7" id="KW-0472">Membrane</keyword>
<feature type="transmembrane region" description="Helical" evidence="7">
    <location>
        <begin position="259"/>
        <end position="278"/>
    </location>
</feature>
<sequence length="312" mass="34023">MTGQVVVVVDQIIIFAIIMTIGFIAAKTNVITKDALNPLSKIIVKIIIPALIFSIVGNGVTAKEFLISGRFALGVLVCFFLLILGGMVMSKLCKLESKTANVFVALSTFGNMGFMGIPLILEIFKEPVAQVCISVYTIVDMALLWTFGVYLCSRHQNNSKPLSAVRNMINSTTVALFIAFIIMIFKIPVPDMLINIISGIGGTSKYLTLMYLGSSLAYVSVCKTIKKPSIFILTIVKMLIMPVIIYFILGFFLPQIPRTILTIIVGLPSMTTVAMIATSYQSDDEYATEIIFVTTLASIITIPIVSVITSMM</sequence>
<feature type="transmembrane region" description="Helical" evidence="7">
    <location>
        <begin position="133"/>
        <end position="152"/>
    </location>
</feature>
<feature type="transmembrane region" description="Helical" evidence="7">
    <location>
        <begin position="12"/>
        <end position="30"/>
    </location>
</feature>
<dbReference type="Proteomes" id="UP000199584">
    <property type="component" value="Unassembled WGS sequence"/>
</dbReference>
<dbReference type="AlphaFoldDB" id="A0A1I6EGY8"/>
<dbReference type="RefSeq" id="WP_092487537.1">
    <property type="nucleotide sequence ID" value="NZ_FOYM01000043.1"/>
</dbReference>
<evidence type="ECO:0008006" key="10">
    <source>
        <dbReference type="Google" id="ProtNLM"/>
    </source>
</evidence>
<feature type="transmembrane region" description="Helical" evidence="7">
    <location>
        <begin position="42"/>
        <end position="61"/>
    </location>
</feature>
<dbReference type="GO" id="GO:0055085">
    <property type="term" value="P:transmembrane transport"/>
    <property type="evidence" value="ECO:0007669"/>
    <property type="project" value="InterPro"/>
</dbReference>
<feature type="transmembrane region" description="Helical" evidence="7">
    <location>
        <begin position="230"/>
        <end position="253"/>
    </location>
</feature>
<dbReference type="InterPro" id="IPR004776">
    <property type="entry name" value="Mem_transp_PIN-like"/>
</dbReference>
<dbReference type="STRING" id="39060.SAMN05660706_14315"/>